<feature type="domain" description="ABC transmembrane type-1" evidence="13">
    <location>
        <begin position="88"/>
        <end position="278"/>
    </location>
</feature>
<feature type="transmembrane region" description="Helical" evidence="11">
    <location>
        <begin position="153"/>
        <end position="171"/>
    </location>
</feature>
<dbReference type="InterPro" id="IPR003593">
    <property type="entry name" value="AAA+_ATPase"/>
</dbReference>
<keyword evidence="8" id="KW-0067">ATP-binding</keyword>
<comment type="similarity">
    <text evidence="11">Belongs to the binding-protein-dependent transport system permease family.</text>
</comment>
<feature type="transmembrane region" description="Helical" evidence="11">
    <location>
        <begin position="30"/>
        <end position="51"/>
    </location>
</feature>
<dbReference type="InterPro" id="IPR000515">
    <property type="entry name" value="MetI-like"/>
</dbReference>
<dbReference type="RefSeq" id="WP_311594744.1">
    <property type="nucleotide sequence ID" value="NZ_JAVREM010000001.1"/>
</dbReference>
<dbReference type="PROSITE" id="PS50893">
    <property type="entry name" value="ABC_TRANSPORTER_2"/>
    <property type="match status" value="1"/>
</dbReference>
<evidence type="ECO:0000256" key="1">
    <source>
        <dbReference type="ARBA" id="ARBA00004141"/>
    </source>
</evidence>
<name>A0ABU2LHH2_9ACTN</name>
<dbReference type="CDD" id="cd03257">
    <property type="entry name" value="ABC_NikE_OppD_transporters"/>
    <property type="match status" value="1"/>
</dbReference>
<evidence type="ECO:0000259" key="13">
    <source>
        <dbReference type="PROSITE" id="PS50928"/>
    </source>
</evidence>
<dbReference type="InterPro" id="IPR050388">
    <property type="entry name" value="ABC_Ni/Peptide_Import"/>
</dbReference>
<feature type="transmembrane region" description="Helical" evidence="11">
    <location>
        <begin position="127"/>
        <end position="147"/>
    </location>
</feature>
<keyword evidence="6 11" id="KW-0812">Transmembrane</keyword>
<comment type="subcellular location">
    <subcellularLocation>
        <location evidence="11">Cell membrane</location>
        <topology evidence="11">Multi-pass membrane protein</topology>
    </subcellularLocation>
    <subcellularLocation>
        <location evidence="2">Cell membrane</location>
        <topology evidence="2">Peripheral membrane protein</topology>
    </subcellularLocation>
    <subcellularLocation>
        <location evidence="1">Membrane</location>
        <topology evidence="1">Multi-pass membrane protein</topology>
    </subcellularLocation>
</comment>
<keyword evidence="5" id="KW-1003">Cell membrane</keyword>
<evidence type="ECO:0000313" key="14">
    <source>
        <dbReference type="EMBL" id="MDT0317018.1"/>
    </source>
</evidence>
<keyword evidence="9 11" id="KW-1133">Transmembrane helix</keyword>
<dbReference type="PROSITE" id="PS50928">
    <property type="entry name" value="ABC_TM1"/>
    <property type="match status" value="1"/>
</dbReference>
<evidence type="ECO:0000256" key="4">
    <source>
        <dbReference type="ARBA" id="ARBA00022448"/>
    </source>
</evidence>
<dbReference type="PANTHER" id="PTHR43297">
    <property type="entry name" value="OLIGOPEPTIDE TRANSPORT ATP-BINDING PROTEIN APPD"/>
    <property type="match status" value="1"/>
</dbReference>
<dbReference type="EMBL" id="JAVREM010000001">
    <property type="protein sequence ID" value="MDT0317018.1"/>
    <property type="molecule type" value="Genomic_DNA"/>
</dbReference>
<evidence type="ECO:0000256" key="2">
    <source>
        <dbReference type="ARBA" id="ARBA00004202"/>
    </source>
</evidence>
<proteinExistence type="inferred from homology"/>
<dbReference type="SMART" id="SM00382">
    <property type="entry name" value="AAA"/>
    <property type="match status" value="1"/>
</dbReference>
<dbReference type="SUPFAM" id="SSF161098">
    <property type="entry name" value="MetI-like"/>
    <property type="match status" value="1"/>
</dbReference>
<dbReference type="Gene3D" id="3.40.50.300">
    <property type="entry name" value="P-loop containing nucleotide triphosphate hydrolases"/>
    <property type="match status" value="1"/>
</dbReference>
<keyword evidence="10 11" id="KW-0472">Membrane</keyword>
<dbReference type="Gene3D" id="1.10.3720.10">
    <property type="entry name" value="MetI-like"/>
    <property type="match status" value="1"/>
</dbReference>
<evidence type="ECO:0000256" key="5">
    <source>
        <dbReference type="ARBA" id="ARBA00022475"/>
    </source>
</evidence>
<feature type="domain" description="ABC transporter" evidence="12">
    <location>
        <begin position="317"/>
        <end position="561"/>
    </location>
</feature>
<evidence type="ECO:0000256" key="11">
    <source>
        <dbReference type="RuleBase" id="RU363032"/>
    </source>
</evidence>
<dbReference type="Pfam" id="PF00528">
    <property type="entry name" value="BPD_transp_1"/>
    <property type="match status" value="1"/>
</dbReference>
<evidence type="ECO:0000313" key="15">
    <source>
        <dbReference type="Proteomes" id="UP001183420"/>
    </source>
</evidence>
<dbReference type="Pfam" id="PF00005">
    <property type="entry name" value="ABC_tran"/>
    <property type="match status" value="1"/>
</dbReference>
<dbReference type="InterPro" id="IPR035906">
    <property type="entry name" value="MetI-like_sf"/>
</dbReference>
<evidence type="ECO:0000256" key="9">
    <source>
        <dbReference type="ARBA" id="ARBA00022989"/>
    </source>
</evidence>
<dbReference type="CDD" id="cd06261">
    <property type="entry name" value="TM_PBP2"/>
    <property type="match status" value="1"/>
</dbReference>
<keyword evidence="7" id="KW-0547">Nucleotide-binding</keyword>
<dbReference type="SUPFAM" id="SSF52540">
    <property type="entry name" value="P-loop containing nucleoside triphosphate hydrolases"/>
    <property type="match status" value="1"/>
</dbReference>
<evidence type="ECO:0000256" key="3">
    <source>
        <dbReference type="ARBA" id="ARBA00005417"/>
    </source>
</evidence>
<dbReference type="PANTHER" id="PTHR43297:SF2">
    <property type="entry name" value="DIPEPTIDE TRANSPORT ATP-BINDING PROTEIN DPPD"/>
    <property type="match status" value="1"/>
</dbReference>
<evidence type="ECO:0000256" key="10">
    <source>
        <dbReference type="ARBA" id="ARBA00023136"/>
    </source>
</evidence>
<feature type="transmembrane region" description="Helical" evidence="11">
    <location>
        <begin position="209"/>
        <end position="234"/>
    </location>
</feature>
<dbReference type="InterPro" id="IPR017871">
    <property type="entry name" value="ABC_transporter-like_CS"/>
</dbReference>
<evidence type="ECO:0000256" key="6">
    <source>
        <dbReference type="ARBA" id="ARBA00022692"/>
    </source>
</evidence>
<comment type="similarity">
    <text evidence="3">Belongs to the ABC transporter superfamily.</text>
</comment>
<dbReference type="Proteomes" id="UP001183420">
    <property type="component" value="Unassembled WGS sequence"/>
</dbReference>
<dbReference type="InterPro" id="IPR027417">
    <property type="entry name" value="P-loop_NTPase"/>
</dbReference>
<keyword evidence="4 11" id="KW-0813">Transport</keyword>
<feature type="transmembrane region" description="Helical" evidence="11">
    <location>
        <begin position="265"/>
        <end position="285"/>
    </location>
</feature>
<dbReference type="InterPro" id="IPR003439">
    <property type="entry name" value="ABC_transporter-like_ATP-bd"/>
</dbReference>
<organism evidence="14 15">
    <name type="scientific">Streptomyces millisiae</name>
    <dbReference type="NCBI Taxonomy" id="3075542"/>
    <lineage>
        <taxon>Bacteria</taxon>
        <taxon>Bacillati</taxon>
        <taxon>Actinomycetota</taxon>
        <taxon>Actinomycetes</taxon>
        <taxon>Kitasatosporales</taxon>
        <taxon>Streptomycetaceae</taxon>
        <taxon>Streptomyces</taxon>
    </lineage>
</organism>
<comment type="caution">
    <text evidence="14">The sequence shown here is derived from an EMBL/GenBank/DDBJ whole genome shotgun (WGS) entry which is preliminary data.</text>
</comment>
<accession>A0ABU2LHH2</accession>
<evidence type="ECO:0000256" key="8">
    <source>
        <dbReference type="ARBA" id="ARBA00022840"/>
    </source>
</evidence>
<keyword evidence="15" id="KW-1185">Reference proteome</keyword>
<gene>
    <name evidence="14" type="ORF">RNC47_01550</name>
</gene>
<sequence length="580" mass="60160">MATETVTASATPTSRTTAGTSRRFAWTPGLVIGLTLMAAVVAIGLLAPVLLDGRATAMGESAAQPSAAHWLGTDAAGHDVLARSLVATRLTLLMTVGATAVSVVGGLVIGTAVWLAPRRLRTLGLRAIDALVAFPTLLLALVVAAILEPGTGSAIAAIGLAGIPYFARLTANLAGQISHRDFVTTARLMGVPGHRVAARHVLPNMAEPLLVLTASAFAQALTALSALSFVGLGVQSPDYDFGKLLNEALPSVLAGRPWQMVGPTLLIVLTGVAATLIGDGLAAAADPRTGTRTRAAALVGSGVTDQAAGTPAGASLVDVDDLVITNAAGHTLVDHVSLRIAPGEIVGLVGESGSGKSLTAMTLARLLPDGLTARAGRIRLGDLDLLGRVAPRDLALAMGLVYQDPGTTFNPALRLGTQLTEVLRTHARADRGEARTRILDALRAVRMTEPELRLRQHPHELSGGMRQRAMIASAISTTPKLLIADEPTTALDVTVQAEILRELKRINREFGTAILFISHDLAVVRALCDRVLVMNDGRIVEETAAADLTTESAQHPYTRRLLAATPTVAAAAAAAEESHR</sequence>
<reference evidence="15" key="1">
    <citation type="submission" date="2023-07" db="EMBL/GenBank/DDBJ databases">
        <title>30 novel species of actinomycetes from the DSMZ collection.</title>
        <authorList>
            <person name="Nouioui I."/>
        </authorList>
    </citation>
    <scope>NUCLEOTIDE SEQUENCE [LARGE SCALE GENOMIC DNA]</scope>
    <source>
        <strain evidence="15">DSM 44918</strain>
    </source>
</reference>
<protein>
    <submittedName>
        <fullName evidence="14">Dipeptide/oligopeptide/nickel ABC transporter permease/ATP-binding protein</fullName>
    </submittedName>
</protein>
<evidence type="ECO:0000259" key="12">
    <source>
        <dbReference type="PROSITE" id="PS50893"/>
    </source>
</evidence>
<evidence type="ECO:0000256" key="7">
    <source>
        <dbReference type="ARBA" id="ARBA00022741"/>
    </source>
</evidence>
<dbReference type="PROSITE" id="PS00211">
    <property type="entry name" value="ABC_TRANSPORTER_1"/>
    <property type="match status" value="1"/>
</dbReference>
<feature type="transmembrane region" description="Helical" evidence="11">
    <location>
        <begin position="90"/>
        <end position="115"/>
    </location>
</feature>